<evidence type="ECO:0000256" key="6">
    <source>
        <dbReference type="ARBA" id="ARBA00022898"/>
    </source>
</evidence>
<dbReference type="Pfam" id="PF00202">
    <property type="entry name" value="Aminotran_3"/>
    <property type="match status" value="1"/>
</dbReference>
<dbReference type="CDD" id="cd00610">
    <property type="entry name" value="OAT_like"/>
    <property type="match status" value="1"/>
</dbReference>
<proteinExistence type="inferred from homology"/>
<sequence length="444" mass="49061">MKGMIIQLSRNLSRAAPLFIRSLHSRSRPASTSTSKLVAKHPLTSEEIYAKEDKYGAHNYHPLPVALERGQGIYVWDVEGNCYYDFLSAYSAVNQGHCHPKIIAALTEQASKLTLTSRAFYNNVLGAYEEYITTLFGYDKVLPMNTGVEAGETGCKLARRWAYNVKGVPQNKAKIVFANGNFWGRTMAAISSSTDPSCYEGFGPYMPGFELVPYNDIPSLEKALQDPHVAAFMMEPIQGEAGVLVPDQGYLTKVRELCTKYNVLWIADEVQTGLARTGRRLAVDHEEVRPDVVLLGKALSGGVFPVSAVLCDDEVMLTIKPGEHGSTYGGNPVACQVAIAALQVMEEEKLSENALKMGEILRTELGKLPKDIVTTVRGKGLLNAIVIKETKDYDAWKVCLRLRDNGLLAKPTHGDIIRFAPPLIIKEHELRKCVEIIQRTVLSF</sequence>
<dbReference type="Ensembl" id="ENSCSET00000027945.1">
    <property type="protein sequence ID" value="ENSCSEP00000027576.1"/>
    <property type="gene ID" value="ENSCSEG00000017615.1"/>
</dbReference>
<dbReference type="InterPro" id="IPR015422">
    <property type="entry name" value="PyrdxlP-dep_Trfase_small"/>
</dbReference>
<evidence type="ECO:0000256" key="2">
    <source>
        <dbReference type="ARBA" id="ARBA00004998"/>
    </source>
</evidence>
<dbReference type="GO" id="GO:0030170">
    <property type="term" value="F:pyridoxal phosphate binding"/>
    <property type="evidence" value="ECO:0007669"/>
    <property type="project" value="InterPro"/>
</dbReference>
<accession>A0A3P8WPY9</accession>
<dbReference type="RefSeq" id="XP_008312810.1">
    <property type="nucleotide sequence ID" value="XM_008314588.3"/>
</dbReference>
<dbReference type="KEGG" id="csem:103381964"/>
<dbReference type="FunFam" id="3.90.1150.10:FF:000152">
    <property type="entry name" value="Ornithine aminotransferase"/>
    <property type="match status" value="1"/>
</dbReference>
<dbReference type="GO" id="GO:0005737">
    <property type="term" value="C:cytoplasm"/>
    <property type="evidence" value="ECO:0007669"/>
    <property type="project" value="TreeGrafter"/>
</dbReference>
<dbReference type="RefSeq" id="XP_024913588.1">
    <property type="nucleotide sequence ID" value="XM_025057820.1"/>
</dbReference>
<dbReference type="InterPro" id="IPR010164">
    <property type="entry name" value="Orn_aminotrans"/>
</dbReference>
<dbReference type="PANTHER" id="PTHR11986">
    <property type="entry name" value="AMINOTRANSFERASE CLASS III"/>
    <property type="match status" value="1"/>
</dbReference>
<dbReference type="UniPathway" id="UPA00098">
    <property type="reaction ID" value="UER00358"/>
</dbReference>
<dbReference type="GO" id="GO:0055129">
    <property type="term" value="P:L-proline biosynthetic process"/>
    <property type="evidence" value="ECO:0007669"/>
    <property type="project" value="UniProtKB-UniPathway"/>
</dbReference>
<evidence type="ECO:0000256" key="10">
    <source>
        <dbReference type="RuleBase" id="RU365036"/>
    </source>
</evidence>
<dbReference type="InterPro" id="IPR050103">
    <property type="entry name" value="Class-III_PLP-dep_AT"/>
</dbReference>
<keyword evidence="12" id="KW-1185">Reference proteome</keyword>
<comment type="function">
    <text evidence="8">Catalyzes the reversible interconversion of L-ornithine and 2-oxoglutarate to L-glutamate semialdehyde and L-glutamate.</text>
</comment>
<dbReference type="GeneID" id="103381964"/>
<dbReference type="InterPro" id="IPR015424">
    <property type="entry name" value="PyrdxlP-dep_Trfase"/>
</dbReference>
<dbReference type="FunCoup" id="A0A3P8WPY9">
    <property type="interactions" value="969"/>
</dbReference>
<keyword evidence="4 10" id="KW-0032">Aminotransferase</keyword>
<keyword evidence="5 10" id="KW-0808">Transferase</keyword>
<keyword evidence="6 9" id="KW-0663">Pyridoxal phosphate</keyword>
<organism evidence="11 12">
    <name type="scientific">Cynoglossus semilaevis</name>
    <name type="common">Tongue sole</name>
    <dbReference type="NCBI Taxonomy" id="244447"/>
    <lineage>
        <taxon>Eukaryota</taxon>
        <taxon>Metazoa</taxon>
        <taxon>Chordata</taxon>
        <taxon>Craniata</taxon>
        <taxon>Vertebrata</taxon>
        <taxon>Euteleostomi</taxon>
        <taxon>Actinopterygii</taxon>
        <taxon>Neopterygii</taxon>
        <taxon>Teleostei</taxon>
        <taxon>Neoteleostei</taxon>
        <taxon>Acanthomorphata</taxon>
        <taxon>Carangaria</taxon>
        <taxon>Pleuronectiformes</taxon>
        <taxon>Pleuronectoidei</taxon>
        <taxon>Cynoglossidae</taxon>
        <taxon>Cynoglossinae</taxon>
        <taxon>Cynoglossus</taxon>
    </lineage>
</organism>
<evidence type="ECO:0000313" key="11">
    <source>
        <dbReference type="Ensembl" id="ENSCSEP00000027576.1"/>
    </source>
</evidence>
<dbReference type="EC" id="2.6.1.13" evidence="10"/>
<dbReference type="InterPro" id="IPR049704">
    <property type="entry name" value="Aminotrans_3_PPA_site"/>
</dbReference>
<dbReference type="AlphaFoldDB" id="A0A3P8WPY9"/>
<reference evidence="11 12" key="1">
    <citation type="journal article" date="2014" name="Nat. Genet.">
        <title>Whole-genome sequence of a flatfish provides insights into ZW sex chromosome evolution and adaptation to a benthic lifestyle.</title>
        <authorList>
            <person name="Chen S."/>
            <person name="Zhang G."/>
            <person name="Shao C."/>
            <person name="Huang Q."/>
            <person name="Liu G."/>
            <person name="Zhang P."/>
            <person name="Song W."/>
            <person name="An N."/>
            <person name="Chalopin D."/>
            <person name="Volff J.N."/>
            <person name="Hong Y."/>
            <person name="Li Q."/>
            <person name="Sha Z."/>
            <person name="Zhou H."/>
            <person name="Xie M."/>
            <person name="Yu Q."/>
            <person name="Liu Y."/>
            <person name="Xiang H."/>
            <person name="Wang N."/>
            <person name="Wu K."/>
            <person name="Yang C."/>
            <person name="Zhou Q."/>
            <person name="Liao X."/>
            <person name="Yang L."/>
            <person name="Hu Q."/>
            <person name="Zhang J."/>
            <person name="Meng L."/>
            <person name="Jin L."/>
            <person name="Tian Y."/>
            <person name="Lian J."/>
            <person name="Yang J."/>
            <person name="Miao G."/>
            <person name="Liu S."/>
            <person name="Liang Z."/>
            <person name="Yan F."/>
            <person name="Li Y."/>
            <person name="Sun B."/>
            <person name="Zhang H."/>
            <person name="Zhang J."/>
            <person name="Zhu Y."/>
            <person name="Du M."/>
            <person name="Zhao Y."/>
            <person name="Schartl M."/>
            <person name="Tang Q."/>
            <person name="Wang J."/>
        </authorList>
    </citation>
    <scope>NUCLEOTIDE SEQUENCE</scope>
</reference>
<evidence type="ECO:0000313" key="12">
    <source>
        <dbReference type="Proteomes" id="UP000265120"/>
    </source>
</evidence>
<evidence type="ECO:0000256" key="3">
    <source>
        <dbReference type="ARBA" id="ARBA00008954"/>
    </source>
</evidence>
<dbReference type="PANTHER" id="PTHR11986:SF18">
    <property type="entry name" value="ORNITHINE AMINOTRANSFERASE, MITOCHONDRIAL"/>
    <property type="match status" value="1"/>
</dbReference>
<dbReference type="FunFam" id="3.40.640.10:FF:000011">
    <property type="entry name" value="Ornithine aminotransferase"/>
    <property type="match status" value="1"/>
</dbReference>
<name>A0A3P8WPY9_CYNSE</name>
<dbReference type="InterPro" id="IPR015421">
    <property type="entry name" value="PyrdxlP-dep_Trfase_major"/>
</dbReference>
<comment type="catalytic activity">
    <reaction evidence="10">
        <text>a 2-oxocarboxylate + L-ornithine = L-glutamate 5-semialdehyde + an L-alpha-amino acid</text>
        <dbReference type="Rhea" id="RHEA:13877"/>
        <dbReference type="ChEBI" id="CHEBI:35179"/>
        <dbReference type="ChEBI" id="CHEBI:46911"/>
        <dbReference type="ChEBI" id="CHEBI:58066"/>
        <dbReference type="ChEBI" id="CHEBI:59869"/>
        <dbReference type="EC" id="2.6.1.13"/>
    </reaction>
</comment>
<evidence type="ECO:0000256" key="1">
    <source>
        <dbReference type="ARBA" id="ARBA00001933"/>
    </source>
</evidence>
<dbReference type="GO" id="GO:0042802">
    <property type="term" value="F:identical protein binding"/>
    <property type="evidence" value="ECO:0007669"/>
    <property type="project" value="TreeGrafter"/>
</dbReference>
<comment type="cofactor">
    <cofactor evidence="1 10">
        <name>pyridoxal 5'-phosphate</name>
        <dbReference type="ChEBI" id="CHEBI:597326"/>
    </cofactor>
</comment>
<comment type="catalytic activity">
    <reaction evidence="7">
        <text>L-ornithine + 2-oxoglutarate = L-glutamate 5-semialdehyde + L-glutamate</text>
        <dbReference type="Rhea" id="RHEA:25160"/>
        <dbReference type="ChEBI" id="CHEBI:16810"/>
        <dbReference type="ChEBI" id="CHEBI:29985"/>
        <dbReference type="ChEBI" id="CHEBI:46911"/>
        <dbReference type="ChEBI" id="CHEBI:58066"/>
        <dbReference type="EC" id="2.6.1.13"/>
    </reaction>
    <physiologicalReaction direction="left-to-right" evidence="7">
        <dbReference type="Rhea" id="RHEA:25161"/>
    </physiologicalReaction>
    <physiologicalReaction direction="right-to-left" evidence="7">
        <dbReference type="Rhea" id="RHEA:25162"/>
    </physiologicalReaction>
</comment>
<evidence type="ECO:0000256" key="4">
    <source>
        <dbReference type="ARBA" id="ARBA00022576"/>
    </source>
</evidence>
<dbReference type="Proteomes" id="UP000265120">
    <property type="component" value="Chromosome 8"/>
</dbReference>
<dbReference type="RefSeq" id="XP_024913587.1">
    <property type="nucleotide sequence ID" value="XM_025057819.1"/>
</dbReference>
<dbReference type="InterPro" id="IPR005814">
    <property type="entry name" value="Aminotrans_3"/>
</dbReference>
<dbReference type="STRING" id="244447.ENSCSEP00000027576"/>
<reference evidence="11" key="3">
    <citation type="submission" date="2025-09" db="UniProtKB">
        <authorList>
            <consortium name="Ensembl"/>
        </authorList>
    </citation>
    <scope>IDENTIFICATION</scope>
</reference>
<protein>
    <recommendedName>
        <fullName evidence="10">Ornithine aminotransferase</fullName>
        <ecNumber evidence="10">2.6.1.13</ecNumber>
    </recommendedName>
</protein>
<dbReference type="NCBIfam" id="TIGR01885">
    <property type="entry name" value="Orn_aminotrans"/>
    <property type="match status" value="1"/>
</dbReference>
<dbReference type="OMA" id="RSAWDLC"/>
<dbReference type="PIRSF" id="PIRSF000521">
    <property type="entry name" value="Transaminase_4ab_Lys_Orn"/>
    <property type="match status" value="1"/>
</dbReference>
<dbReference type="GO" id="GO:0019544">
    <property type="term" value="P:L-arginine catabolic process to L-glutamate"/>
    <property type="evidence" value="ECO:0007669"/>
    <property type="project" value="TreeGrafter"/>
</dbReference>
<comment type="pathway">
    <text evidence="2 10">Amino-acid biosynthesis; L-proline biosynthesis; L-glutamate 5-semialdehyde from L-ornithine: step 1/1.</text>
</comment>
<dbReference type="GO" id="GO:0004587">
    <property type="term" value="F:ornithine aminotransferase activity"/>
    <property type="evidence" value="ECO:0007669"/>
    <property type="project" value="UniProtKB-EC"/>
</dbReference>
<evidence type="ECO:0000256" key="5">
    <source>
        <dbReference type="ARBA" id="ARBA00022679"/>
    </source>
</evidence>
<dbReference type="RefSeq" id="XP_008312811.1">
    <property type="nucleotide sequence ID" value="XM_008314589.3"/>
</dbReference>
<dbReference type="SUPFAM" id="SSF53383">
    <property type="entry name" value="PLP-dependent transferases"/>
    <property type="match status" value="1"/>
</dbReference>
<dbReference type="Gene3D" id="3.40.640.10">
    <property type="entry name" value="Type I PLP-dependent aspartate aminotransferase-like (Major domain)"/>
    <property type="match status" value="1"/>
</dbReference>
<dbReference type="CTD" id="4942"/>
<dbReference type="PROSITE" id="PS00600">
    <property type="entry name" value="AA_TRANSFER_CLASS_3"/>
    <property type="match status" value="1"/>
</dbReference>
<evidence type="ECO:0000256" key="8">
    <source>
        <dbReference type="ARBA" id="ARBA00056101"/>
    </source>
</evidence>
<dbReference type="GeneTree" id="ENSGT00630000089895"/>
<dbReference type="Gene3D" id="3.90.1150.10">
    <property type="entry name" value="Aspartate Aminotransferase, domain 1"/>
    <property type="match status" value="1"/>
</dbReference>
<dbReference type="OrthoDB" id="425114at2759"/>
<evidence type="ECO:0000256" key="9">
    <source>
        <dbReference type="RuleBase" id="RU003560"/>
    </source>
</evidence>
<evidence type="ECO:0000256" key="7">
    <source>
        <dbReference type="ARBA" id="ARBA00050762"/>
    </source>
</evidence>
<reference evidence="11" key="2">
    <citation type="submission" date="2025-08" db="UniProtKB">
        <authorList>
            <consortium name="Ensembl"/>
        </authorList>
    </citation>
    <scope>IDENTIFICATION</scope>
</reference>
<dbReference type="InParanoid" id="A0A3P8WPY9"/>
<comment type="similarity">
    <text evidence="3 9">Belongs to the class-III pyridoxal-phosphate-dependent aminotransferase family.</text>
</comment>
<dbReference type="GO" id="GO:0010121">
    <property type="term" value="P:L-arginine catabolic process to proline via ornithine"/>
    <property type="evidence" value="ECO:0007669"/>
    <property type="project" value="TreeGrafter"/>
</dbReference>